<dbReference type="EMBL" id="CP081869">
    <property type="protein sequence ID" value="QZO02351.1"/>
    <property type="molecule type" value="Genomic_DNA"/>
</dbReference>
<name>A0A9E6RCL8_9HYPH</name>
<dbReference type="Proteomes" id="UP000825701">
    <property type="component" value="Chromosome"/>
</dbReference>
<sequence length="180" mass="20132">MYAETSDPWGFETSAYEAAKYDRTIAALGSRRYLRALEVGCANGVLTRRLAAHARELFAIDASATALDRARERCADLKNVRVQRMTFPLDAPVDCRFDLVVLSEVAYYWGSDDLALAAAWLLSHLAIDGELLMVHWTGETDYPQTADEAVEGLSAGFEGGPEVLRAERAAQYRLDLWRRR</sequence>
<dbReference type="GO" id="GO:0009312">
    <property type="term" value="P:oligosaccharide biosynthetic process"/>
    <property type="evidence" value="ECO:0007669"/>
    <property type="project" value="InterPro"/>
</dbReference>
<dbReference type="PANTHER" id="PTHR43464:SF19">
    <property type="entry name" value="UBIQUINONE BIOSYNTHESIS O-METHYLTRANSFERASE, MITOCHONDRIAL"/>
    <property type="match status" value="1"/>
</dbReference>
<dbReference type="Gene3D" id="3.40.50.150">
    <property type="entry name" value="Vaccinia Virus protein VP39"/>
    <property type="match status" value="1"/>
</dbReference>
<evidence type="ECO:0000256" key="1">
    <source>
        <dbReference type="ARBA" id="ARBA00022603"/>
    </source>
</evidence>
<dbReference type="PANTHER" id="PTHR43464">
    <property type="entry name" value="METHYLTRANSFERASE"/>
    <property type="match status" value="1"/>
</dbReference>
<evidence type="ECO:0000256" key="2">
    <source>
        <dbReference type="ARBA" id="ARBA00022679"/>
    </source>
</evidence>
<keyword evidence="2" id="KW-0808">Transferase</keyword>
<keyword evidence="3" id="KW-0949">S-adenosyl-L-methionine</keyword>
<dbReference type="CDD" id="cd02440">
    <property type="entry name" value="AdoMet_MTases"/>
    <property type="match status" value="1"/>
</dbReference>
<dbReference type="Pfam" id="PF05401">
    <property type="entry name" value="NodS"/>
    <property type="match status" value="1"/>
</dbReference>
<proteinExistence type="predicted"/>
<dbReference type="GO" id="GO:0032259">
    <property type="term" value="P:methylation"/>
    <property type="evidence" value="ECO:0007669"/>
    <property type="project" value="UniProtKB-KW"/>
</dbReference>
<dbReference type="GO" id="GO:0008757">
    <property type="term" value="F:S-adenosylmethionine-dependent methyltransferase activity"/>
    <property type="evidence" value="ECO:0007669"/>
    <property type="project" value="InterPro"/>
</dbReference>
<dbReference type="InterPro" id="IPR029063">
    <property type="entry name" value="SAM-dependent_MTases_sf"/>
</dbReference>
<evidence type="ECO:0000256" key="3">
    <source>
        <dbReference type="ARBA" id="ARBA00022691"/>
    </source>
</evidence>
<organism evidence="4 5">
    <name type="scientific">Chenggangzhangella methanolivorans</name>
    <dbReference type="NCBI Taxonomy" id="1437009"/>
    <lineage>
        <taxon>Bacteria</taxon>
        <taxon>Pseudomonadati</taxon>
        <taxon>Pseudomonadota</taxon>
        <taxon>Alphaproteobacteria</taxon>
        <taxon>Hyphomicrobiales</taxon>
        <taxon>Methylopilaceae</taxon>
        <taxon>Chenggangzhangella</taxon>
    </lineage>
</organism>
<reference evidence="4" key="1">
    <citation type="submission" date="2021-08" db="EMBL/GenBank/DDBJ databases">
        <authorList>
            <person name="Zhang H."/>
            <person name="Xu M."/>
            <person name="Yu Z."/>
            <person name="Yang L."/>
            <person name="Cai Y."/>
        </authorList>
    </citation>
    <scope>NUCLEOTIDE SEQUENCE</scope>
    <source>
        <strain evidence="4">CHL1</strain>
    </source>
</reference>
<accession>A0A9E6RCL8</accession>
<protein>
    <submittedName>
        <fullName evidence="4">Nodulation S family protein</fullName>
    </submittedName>
</protein>
<keyword evidence="1" id="KW-0489">Methyltransferase</keyword>
<keyword evidence="5" id="KW-1185">Reference proteome</keyword>
<dbReference type="AlphaFoldDB" id="A0A9E6RCL8"/>
<dbReference type="SUPFAM" id="SSF53335">
    <property type="entry name" value="S-adenosyl-L-methionine-dependent methyltransferases"/>
    <property type="match status" value="1"/>
</dbReference>
<evidence type="ECO:0000313" key="5">
    <source>
        <dbReference type="Proteomes" id="UP000825701"/>
    </source>
</evidence>
<dbReference type="KEGG" id="cmet:K6K41_12215"/>
<dbReference type="InterPro" id="IPR008715">
    <property type="entry name" value="SAM-MeTfrase_NodS-like"/>
</dbReference>
<gene>
    <name evidence="4" type="ORF">K6K41_12215</name>
</gene>
<evidence type="ECO:0000313" key="4">
    <source>
        <dbReference type="EMBL" id="QZO02351.1"/>
    </source>
</evidence>